<evidence type="ECO:0000313" key="16">
    <source>
        <dbReference type="Proteomes" id="UP000310685"/>
    </source>
</evidence>
<feature type="transmembrane region" description="Helical" evidence="10">
    <location>
        <begin position="547"/>
        <end position="567"/>
    </location>
</feature>
<feature type="compositionally biased region" description="Polar residues" evidence="9">
    <location>
        <begin position="1024"/>
        <end position="1036"/>
    </location>
</feature>
<comment type="caution">
    <text evidence="14">The sequence shown here is derived from an EMBL/GenBank/DDBJ whole genome shotgun (WGS) entry which is preliminary data.</text>
</comment>
<feature type="compositionally biased region" description="Basic and acidic residues" evidence="9">
    <location>
        <begin position="823"/>
        <end position="835"/>
    </location>
</feature>
<feature type="compositionally biased region" description="Low complexity" evidence="9">
    <location>
        <begin position="1513"/>
        <end position="1545"/>
    </location>
</feature>
<keyword evidence="8" id="KW-0694">RNA-binding</keyword>
<dbReference type="EMBL" id="SPRC01000064">
    <property type="protein sequence ID" value="TIB75427.1"/>
    <property type="molecule type" value="Genomic_DNA"/>
</dbReference>
<organism evidence="14 15">
    <name type="scientific">Wallemia mellicola</name>
    <dbReference type="NCBI Taxonomy" id="1708541"/>
    <lineage>
        <taxon>Eukaryota</taxon>
        <taxon>Fungi</taxon>
        <taxon>Dikarya</taxon>
        <taxon>Basidiomycota</taxon>
        <taxon>Wallemiomycotina</taxon>
        <taxon>Wallemiomycetes</taxon>
        <taxon>Wallemiales</taxon>
        <taxon>Wallemiaceae</taxon>
        <taxon>Wallemia</taxon>
    </lineage>
</organism>
<feature type="region of interest" description="Disordered" evidence="9">
    <location>
        <begin position="1620"/>
        <end position="1662"/>
    </location>
</feature>
<feature type="region of interest" description="Disordered" evidence="9">
    <location>
        <begin position="1255"/>
        <end position="1277"/>
    </location>
</feature>
<dbReference type="InterPro" id="IPR027267">
    <property type="entry name" value="AH/BAR_dom_sf"/>
</dbReference>
<keyword evidence="3" id="KW-0813">Transport</keyword>
<gene>
    <name evidence="14" type="ORF">E3Q17_03938</name>
    <name evidence="13" type="ORF">E3Q22_04003</name>
</gene>
<dbReference type="Gene3D" id="1.20.1270.60">
    <property type="entry name" value="Arfaptin homology (AH) domain/BAR domain"/>
    <property type="match status" value="1"/>
</dbReference>
<evidence type="ECO:0000256" key="5">
    <source>
        <dbReference type="ARBA" id="ARBA00022692"/>
    </source>
</evidence>
<dbReference type="Pfam" id="PF00611">
    <property type="entry name" value="FCH"/>
    <property type="match status" value="1"/>
</dbReference>
<evidence type="ECO:0000256" key="9">
    <source>
        <dbReference type="SAM" id="MobiDB-lite"/>
    </source>
</evidence>
<proteinExistence type="inferred from homology"/>
<feature type="transmembrane region" description="Helical" evidence="10">
    <location>
        <begin position="172"/>
        <end position="191"/>
    </location>
</feature>
<dbReference type="InterPro" id="IPR035979">
    <property type="entry name" value="RBD_domain_sf"/>
</dbReference>
<sequence length="1927" mass="214398">MSRQTLENSQIFATALLPTVSTIVCASTGAAVATVLPENQAIVTITICYILLGMGVPMSLIVLANYTSRLMLFKIPPAAVISSTFIPIGPCGQSAYAILKLARNLTDIANERGLVPFTSVEDPELAKFAASALQTASIPFALIIWGFGCLWLALAIISFFDTMISKRIPINLSLWGCTFPIGTLALSAQELGKEMNVTGMKVVSVILLITLVIIWLILMALTFYNGVIRDKWFSSPCLSDAGGTPPSMHDVEFNRNKAPQSTVHPILDSEQGGGLLNVEICNPSPKTTLKLIQRLKALIMELIPDEVDIEQLKLPEVKNQVISPDTVSVFVDAGGDCRDAVPFCLLKLKEHFKSEALEDQSDYDEHICRSVACEALARYVVRRVDAERLPKLLSKRFSYVESDGDNSTPSSVLELAIDLHATFFLSSDEAQTAITSLWNGSWIQVHADKEQIEYLPYSKGAGHSLLSHFDPSRIGVPKYQNYLRIVIWLGFLAIYSLSVQSPTEQLNPEKTFDFWEVLLYGMSISFLLEEANKVFKSVRNQGMSSVFSFWTIINTVTYLLLTIAFTLRIAGHAQALFALDAADGEQGSFTSICKMLLRSLFGDADFDTLSHHQRFGQPFGEIIFYVWNVVTILILMNVLVALYASSYEGVTDDAVNEFMAFFAGKTISMIRTPDQYVYIAPFNLIEGLFIAPLEYFVNKKTYRKINRWTLSILFFIPLSIIATLEANDHFTKTKFWKSLIDTRIPFDGEGDAFDPATEGEEYVISKHSFNALKSRLPDNSKTLEKSFDKSFKNLADELKTYYSLSEKIQEDIKRVETILAEKKEGGVKEDNRSKSSQDPYQVNTQPSSEPQQQQQQPIATHSASEEPLDQDEAQRKIFIGGLNWDTDEDSLRNYFSFGFLTFDNLQSVQDVMIRDHWLDGKLIDPKRNMYRHENFKHKKIFVGGIPLTMPVEQVVENFESVFGQVTDANLMYDKETGRSRGFGFLTFETEQQAEDAVKEGRFDLEGKSVEVKRVQTRNERSGTQEKGFQTSMFGGPTNNPFNPQAMAAMYQRMGWNAFGGMGMMNPMMMGGMGGMGGMMNPMMQMMQQQQPTGAEGGEDESAYGSYGGPLQPGLGQVMSSELPRTAYADALINARPGDSVSALQTRLKKAAILQEEMANFFQARASVEMQYAASLNKITRSKPFISDVQLLNRTGLGAVWDDLQDELFQVSVLHEKLAKKISEQIEKPLRMSSQSGEWGSLPQSDSDMNRLIKSVDENQKNVNKAQRKVDSTGGKKADAANAKLSQAQQTYANAQQNFITMAPSYFTSYQIADSNRLQELKSIFVKWETIQSETNQSKQTLNENNLADILNWSTEGDLNDYLTQVSALLGITGVNGTPTGISQAAEPPRPAHNRSTSTLRDNATGVRSSIANTFFNRHRSKSNPSRESYIATPDNDNAPPVPAISDNFRPSSTMGDLSALNHPAAQSATQLDPVNEDLMDTREPEAQEAVEATEAPGPLPAIGIPASLQPGNQQAPPVQQMQQPQQLQQQLPSQMQPPQQSMEAQTFPATGSERGLSPVATGNEEEDEAAMSKVRQSLIAAAPIQRRPTALRGRRDVRQTMFVNDVPDDMPLSEALKQKSNNPFATTGAPSTQLNTKKSFDTVETPPNERTLSMTSQTPSLTPSIQQRNIVDPFEGTDHFVEGVKPAITESVNVLIKSGEILKVMITGEVSLLYKPSSILPSSPPVIRLNAFEELEKVAPNPQYLRQVEEKHGEYYIDLDNLQKAPNNKALVLKYQLYISTSKFKEYVPLISTMKWRYEPTTHSAIVNYNLNQESRLIKKNDILKDVQFTIPINAKNVQSKPQGVYSPERKKITWVLNDISLEQPSDKILARFIIDGETQSQQQQQPAQIKWTIDGALTSNVDIEFDNLENVYSTIKNSTNGKFLIS</sequence>
<dbReference type="InterPro" id="IPR018808">
    <property type="entry name" value="Muniscin_C"/>
</dbReference>
<accession>A0A4T0NH06</accession>
<dbReference type="Pfam" id="PF10291">
    <property type="entry name" value="muHD"/>
    <property type="match status" value="1"/>
</dbReference>
<evidence type="ECO:0000259" key="11">
    <source>
        <dbReference type="PROSITE" id="PS50102"/>
    </source>
</evidence>
<evidence type="ECO:0000313" key="15">
    <source>
        <dbReference type="Proteomes" id="UP000307169"/>
    </source>
</evidence>
<dbReference type="GO" id="GO:0000319">
    <property type="term" value="F:sulfite transmembrane transporter activity"/>
    <property type="evidence" value="ECO:0007669"/>
    <property type="project" value="TreeGrafter"/>
</dbReference>
<dbReference type="Proteomes" id="UP000310685">
    <property type="component" value="Unassembled WGS sequence"/>
</dbReference>
<dbReference type="InterPro" id="IPR028565">
    <property type="entry name" value="MHD"/>
</dbReference>
<keyword evidence="5 10" id="KW-0812">Transmembrane</keyword>
<evidence type="ECO:0008006" key="17">
    <source>
        <dbReference type="Google" id="ProtNLM"/>
    </source>
</evidence>
<protein>
    <recommendedName>
        <fullName evidence="17">MHD domain-containing protein</fullName>
    </recommendedName>
</protein>
<keyword evidence="7 10" id="KW-0472">Membrane</keyword>
<dbReference type="InterPro" id="IPR056337">
    <property type="entry name" value="LHD_YVC1"/>
</dbReference>
<dbReference type="InterPro" id="IPR012677">
    <property type="entry name" value="Nucleotide-bd_a/b_plait_sf"/>
</dbReference>
<dbReference type="PROSITE" id="PS50102">
    <property type="entry name" value="RRM"/>
    <property type="match status" value="1"/>
</dbReference>
<comment type="similarity">
    <text evidence="2">Belongs to the tellurite-resistance/dicarboxylate transporter (TDT) family.</text>
</comment>
<feature type="transmembrane region" description="Helical" evidence="10">
    <location>
        <begin position="78"/>
        <end position="99"/>
    </location>
</feature>
<evidence type="ECO:0000256" key="4">
    <source>
        <dbReference type="ARBA" id="ARBA00022475"/>
    </source>
</evidence>
<dbReference type="InterPro" id="IPR001060">
    <property type="entry name" value="FCH_dom"/>
</dbReference>
<dbReference type="InterPro" id="IPR038665">
    <property type="entry name" value="Voltage-dep_anion_channel_sf"/>
</dbReference>
<feature type="domain" description="RRM" evidence="11">
    <location>
        <begin position="938"/>
        <end position="1021"/>
    </location>
</feature>
<evidence type="ECO:0000256" key="10">
    <source>
        <dbReference type="SAM" id="Phobius"/>
    </source>
</evidence>
<feature type="transmembrane region" description="Helical" evidence="10">
    <location>
        <begin position="203"/>
        <end position="224"/>
    </location>
</feature>
<dbReference type="Pfam" id="PF03595">
    <property type="entry name" value="SLAC1"/>
    <property type="match status" value="1"/>
</dbReference>
<feature type="compositionally biased region" description="Polar residues" evidence="9">
    <location>
        <begin position="1648"/>
        <end position="1662"/>
    </location>
</feature>
<feature type="compositionally biased region" description="Basic and acidic residues" evidence="9">
    <location>
        <begin position="1267"/>
        <end position="1277"/>
    </location>
</feature>
<evidence type="ECO:0000256" key="7">
    <source>
        <dbReference type="ARBA" id="ARBA00023136"/>
    </source>
</evidence>
<feature type="transmembrane region" description="Helical" evidence="10">
    <location>
        <begin position="42"/>
        <end position="66"/>
    </location>
</feature>
<keyword evidence="4" id="KW-1003">Cell membrane</keyword>
<dbReference type="EMBL" id="SPRH01000068">
    <property type="protein sequence ID" value="TIB96235.1"/>
    <property type="molecule type" value="Genomic_DNA"/>
</dbReference>
<feature type="transmembrane region" description="Helical" evidence="10">
    <location>
        <begin position="622"/>
        <end position="644"/>
    </location>
</feature>
<feature type="compositionally biased region" description="Low complexity" evidence="9">
    <location>
        <begin position="845"/>
        <end position="857"/>
    </location>
</feature>
<dbReference type="InterPro" id="IPR056336">
    <property type="entry name" value="YVC1_C"/>
</dbReference>
<dbReference type="GO" id="GO:0003723">
    <property type="term" value="F:RNA binding"/>
    <property type="evidence" value="ECO:0007669"/>
    <property type="project" value="UniProtKB-UniRule"/>
</dbReference>
<comment type="subcellular location">
    <subcellularLocation>
        <location evidence="1">Cell membrane</location>
        <topology evidence="1">Multi-pass membrane protein</topology>
    </subcellularLocation>
</comment>
<feature type="compositionally biased region" description="Polar residues" evidence="9">
    <location>
        <begin position="1620"/>
        <end position="1637"/>
    </location>
</feature>
<evidence type="ECO:0000256" key="1">
    <source>
        <dbReference type="ARBA" id="ARBA00004651"/>
    </source>
</evidence>
<dbReference type="SMART" id="SM00055">
    <property type="entry name" value="FCH"/>
    <property type="match status" value="1"/>
</dbReference>
<dbReference type="Proteomes" id="UP000307169">
    <property type="component" value="Unassembled WGS sequence"/>
</dbReference>
<dbReference type="PANTHER" id="PTHR31686:SF1">
    <property type="entry name" value="SULFITE EFFLUX PUMP SSU1"/>
    <property type="match status" value="1"/>
</dbReference>
<dbReference type="Gene3D" id="1.50.10.150">
    <property type="entry name" value="Voltage-dependent anion channel"/>
    <property type="match status" value="1"/>
</dbReference>
<dbReference type="SUPFAM" id="SSF54928">
    <property type="entry name" value="RNA-binding domain, RBD"/>
    <property type="match status" value="2"/>
</dbReference>
<dbReference type="Pfam" id="PF00076">
    <property type="entry name" value="RRM_1"/>
    <property type="match status" value="1"/>
</dbReference>
<feature type="region of interest" description="Disordered" evidence="9">
    <location>
        <begin position="1484"/>
        <end position="1561"/>
    </location>
</feature>
<evidence type="ECO:0000259" key="12">
    <source>
        <dbReference type="PROSITE" id="PS51072"/>
    </source>
</evidence>
<feature type="compositionally biased region" description="Polar residues" evidence="9">
    <location>
        <begin position="1393"/>
        <end position="1403"/>
    </location>
</feature>
<evidence type="ECO:0000313" key="14">
    <source>
        <dbReference type="EMBL" id="TIB96235.1"/>
    </source>
</evidence>
<keyword evidence="6 10" id="KW-1133">Transmembrane helix</keyword>
<feature type="region of interest" description="Disordered" evidence="9">
    <location>
        <begin position="823"/>
        <end position="869"/>
    </location>
</feature>
<reference evidence="15 16" key="1">
    <citation type="submission" date="2019-03" db="EMBL/GenBank/DDBJ databases">
        <title>Sequencing 25 genomes of Wallemia mellicola.</title>
        <authorList>
            <person name="Gostincar C."/>
        </authorList>
    </citation>
    <scope>NUCLEOTIDE SEQUENCE [LARGE SCALE GENOMIC DNA]</scope>
    <source>
        <strain evidence="14 15">EXF-1262</strain>
        <strain evidence="13 16">EXF-6152</strain>
    </source>
</reference>
<feature type="transmembrane region" description="Helical" evidence="10">
    <location>
        <begin position="12"/>
        <end position="36"/>
    </location>
</feature>
<dbReference type="SMART" id="SM00360">
    <property type="entry name" value="RRM"/>
    <property type="match status" value="2"/>
</dbReference>
<feature type="transmembrane region" description="Helical" evidence="10">
    <location>
        <begin position="676"/>
        <end position="696"/>
    </location>
</feature>
<evidence type="ECO:0000256" key="8">
    <source>
        <dbReference type="PROSITE-ProRule" id="PRU00176"/>
    </source>
</evidence>
<dbReference type="InterPro" id="IPR051629">
    <property type="entry name" value="Sulfite_efflux_TDT"/>
</dbReference>
<dbReference type="InterPro" id="IPR004695">
    <property type="entry name" value="SLAC1/Mae1/Ssu1/TehA"/>
</dbReference>
<dbReference type="PANTHER" id="PTHR31686">
    <property type="match status" value="1"/>
</dbReference>
<feature type="domain" description="MHD" evidence="12">
    <location>
        <begin position="1681"/>
        <end position="1927"/>
    </location>
</feature>
<evidence type="ECO:0000256" key="6">
    <source>
        <dbReference type="ARBA" id="ARBA00022989"/>
    </source>
</evidence>
<feature type="region of interest" description="Disordered" evidence="9">
    <location>
        <begin position="1015"/>
        <end position="1036"/>
    </location>
</feature>
<dbReference type="GO" id="GO:0005886">
    <property type="term" value="C:plasma membrane"/>
    <property type="evidence" value="ECO:0007669"/>
    <property type="project" value="UniProtKB-SubCell"/>
</dbReference>
<feature type="transmembrane region" description="Helical" evidence="10">
    <location>
        <begin position="138"/>
        <end position="160"/>
    </location>
</feature>
<dbReference type="Pfam" id="PF23317">
    <property type="entry name" value="YVC1_C"/>
    <property type="match status" value="1"/>
</dbReference>
<dbReference type="SUPFAM" id="SSF103657">
    <property type="entry name" value="BAR/IMD domain-like"/>
    <property type="match status" value="1"/>
</dbReference>
<dbReference type="Gene3D" id="3.30.70.330">
    <property type="match status" value="2"/>
</dbReference>
<dbReference type="PROSITE" id="PS51072">
    <property type="entry name" value="MHD"/>
    <property type="match status" value="1"/>
</dbReference>
<evidence type="ECO:0000256" key="2">
    <source>
        <dbReference type="ARBA" id="ARBA00008566"/>
    </source>
</evidence>
<feature type="region of interest" description="Disordered" evidence="9">
    <location>
        <begin position="1380"/>
        <end position="1403"/>
    </location>
</feature>
<dbReference type="InterPro" id="IPR000504">
    <property type="entry name" value="RRM_dom"/>
</dbReference>
<name>A0A4T0NH06_9BASI</name>
<feature type="region of interest" description="Disordered" evidence="9">
    <location>
        <begin position="1418"/>
        <end position="1443"/>
    </location>
</feature>
<dbReference type="Pfam" id="PF23190">
    <property type="entry name" value="LHD_TRPY1"/>
    <property type="match status" value="1"/>
</dbReference>
<feature type="transmembrane region" description="Helical" evidence="10">
    <location>
        <begin position="482"/>
        <end position="499"/>
    </location>
</feature>
<evidence type="ECO:0000256" key="3">
    <source>
        <dbReference type="ARBA" id="ARBA00022448"/>
    </source>
</evidence>
<evidence type="ECO:0000313" key="13">
    <source>
        <dbReference type="EMBL" id="TIB75427.1"/>
    </source>
</evidence>